<name>A0ABW4JIA3_9BACL</name>
<organism evidence="1 2">
    <name type="scientific">Alicyclobacillus fodiniaquatilis</name>
    <dbReference type="NCBI Taxonomy" id="1661150"/>
    <lineage>
        <taxon>Bacteria</taxon>
        <taxon>Bacillati</taxon>
        <taxon>Bacillota</taxon>
        <taxon>Bacilli</taxon>
        <taxon>Bacillales</taxon>
        <taxon>Alicyclobacillaceae</taxon>
        <taxon>Alicyclobacillus</taxon>
    </lineage>
</organism>
<gene>
    <name evidence="1" type="ORF">ACFSB2_15415</name>
</gene>
<protein>
    <submittedName>
        <fullName evidence="1">Uncharacterized protein</fullName>
    </submittedName>
</protein>
<proteinExistence type="predicted"/>
<accession>A0ABW4JIA3</accession>
<sequence length="120" mass="13695">MVTPDVEKHVVFDWDAFHNDLCSLPDSVDSDSEHKRIKDGMDLLERIQNQDFPFDALVALTDNTIATAWELIRDPDDSESSSPFVEQAHFMVDTEAWDELVGKIYRLEAQCDSSMGEVFI</sequence>
<dbReference type="RefSeq" id="WP_377943985.1">
    <property type="nucleotide sequence ID" value="NZ_JBHUCX010000043.1"/>
</dbReference>
<keyword evidence="2" id="KW-1185">Reference proteome</keyword>
<evidence type="ECO:0000313" key="2">
    <source>
        <dbReference type="Proteomes" id="UP001597079"/>
    </source>
</evidence>
<dbReference type="EMBL" id="JBHUCX010000043">
    <property type="protein sequence ID" value="MFD1676092.1"/>
    <property type="molecule type" value="Genomic_DNA"/>
</dbReference>
<reference evidence="2" key="1">
    <citation type="journal article" date="2019" name="Int. J. Syst. Evol. Microbiol.">
        <title>The Global Catalogue of Microorganisms (GCM) 10K type strain sequencing project: providing services to taxonomists for standard genome sequencing and annotation.</title>
        <authorList>
            <consortium name="The Broad Institute Genomics Platform"/>
            <consortium name="The Broad Institute Genome Sequencing Center for Infectious Disease"/>
            <person name="Wu L."/>
            <person name="Ma J."/>
        </authorList>
    </citation>
    <scope>NUCLEOTIDE SEQUENCE [LARGE SCALE GENOMIC DNA]</scope>
    <source>
        <strain evidence="2">CGMCC 1.12286</strain>
    </source>
</reference>
<evidence type="ECO:0000313" key="1">
    <source>
        <dbReference type="EMBL" id="MFD1676092.1"/>
    </source>
</evidence>
<comment type="caution">
    <text evidence="1">The sequence shown here is derived from an EMBL/GenBank/DDBJ whole genome shotgun (WGS) entry which is preliminary data.</text>
</comment>
<dbReference type="Proteomes" id="UP001597079">
    <property type="component" value="Unassembled WGS sequence"/>
</dbReference>